<reference evidence="3" key="1">
    <citation type="submission" date="2016-10" db="EMBL/GenBank/DDBJ databases">
        <authorList>
            <person name="Varghese N."/>
            <person name="Submissions S."/>
        </authorList>
    </citation>
    <scope>NUCLEOTIDE SEQUENCE [LARGE SCALE GENOMIC DNA]</scope>
    <source>
        <strain evidence="3">DSM 21789</strain>
    </source>
</reference>
<keyword evidence="3" id="KW-1185">Reference proteome</keyword>
<gene>
    <name evidence="2" type="ORF">SAMN05660845_2111</name>
</gene>
<dbReference type="AlphaFoldDB" id="A0A1I0ZCL7"/>
<accession>A0A1I0ZCL7</accession>
<dbReference type="EMBL" id="FOJT01000005">
    <property type="protein sequence ID" value="SFB22158.1"/>
    <property type="molecule type" value="Genomic_DNA"/>
</dbReference>
<sequence>MKKVLLTAIAVFGFTVANAQSNKQGTMHVNVLGGFLSGTATQQDDAAGSLKYKSTATGAQFGANFQYGIAESFSAGIGLELGTSVLTPKSINIYDEDYDFGSNYNTTVSTFKVNLSGRYYFVNKDNFNVFAGPSIGYTTAKDKTAVLGVTISDDKTKYAGLNYGVNVGGNYYFSDVVGVILNVGYEGSSLTSKYTYTDYNDDDVLVSYTDKGKATIGGIKVMAGLALKF</sequence>
<dbReference type="OrthoDB" id="945117at2"/>
<feature type="signal peptide" evidence="1">
    <location>
        <begin position="1"/>
        <end position="19"/>
    </location>
</feature>
<organism evidence="2 3">
    <name type="scientific">Flavobacterium swingsii</name>
    <dbReference type="NCBI Taxonomy" id="498292"/>
    <lineage>
        <taxon>Bacteria</taxon>
        <taxon>Pseudomonadati</taxon>
        <taxon>Bacteroidota</taxon>
        <taxon>Flavobacteriia</taxon>
        <taxon>Flavobacteriales</taxon>
        <taxon>Flavobacteriaceae</taxon>
        <taxon>Flavobacterium</taxon>
    </lineage>
</organism>
<name>A0A1I0ZCL7_9FLAO</name>
<evidence type="ECO:0000313" key="3">
    <source>
        <dbReference type="Proteomes" id="UP000199604"/>
    </source>
</evidence>
<evidence type="ECO:0000313" key="2">
    <source>
        <dbReference type="EMBL" id="SFB22158.1"/>
    </source>
</evidence>
<keyword evidence="1" id="KW-0732">Signal</keyword>
<proteinExistence type="predicted"/>
<feature type="chain" id="PRO_5011509426" evidence="1">
    <location>
        <begin position="20"/>
        <end position="229"/>
    </location>
</feature>
<dbReference type="Proteomes" id="UP000199604">
    <property type="component" value="Unassembled WGS sequence"/>
</dbReference>
<dbReference type="RefSeq" id="WP_091477014.1">
    <property type="nucleotide sequence ID" value="NZ_FOJT01000005.1"/>
</dbReference>
<evidence type="ECO:0000256" key="1">
    <source>
        <dbReference type="SAM" id="SignalP"/>
    </source>
</evidence>
<dbReference type="Gene3D" id="2.40.160.20">
    <property type="match status" value="1"/>
</dbReference>
<protein>
    <submittedName>
        <fullName evidence="2">Uncharacterized protein</fullName>
    </submittedName>
</protein>